<feature type="region of interest" description="Disordered" evidence="1">
    <location>
        <begin position="887"/>
        <end position="930"/>
    </location>
</feature>
<feature type="region of interest" description="Disordered" evidence="1">
    <location>
        <begin position="776"/>
        <end position="849"/>
    </location>
</feature>
<evidence type="ECO:0000313" key="4">
    <source>
        <dbReference type="Proteomes" id="UP000016922"/>
    </source>
</evidence>
<feature type="compositionally biased region" description="Low complexity" evidence="1">
    <location>
        <begin position="474"/>
        <end position="485"/>
    </location>
</feature>
<evidence type="ECO:0000256" key="1">
    <source>
        <dbReference type="SAM" id="MobiDB-lite"/>
    </source>
</evidence>
<feature type="compositionally biased region" description="Basic and acidic residues" evidence="1">
    <location>
        <begin position="312"/>
        <end position="325"/>
    </location>
</feature>
<dbReference type="STRING" id="1116229.S3DN38"/>
<feature type="compositionally biased region" description="Polar residues" evidence="1">
    <location>
        <begin position="374"/>
        <end position="392"/>
    </location>
</feature>
<evidence type="ECO:0000313" key="3">
    <source>
        <dbReference type="EMBL" id="EPE33511.1"/>
    </source>
</evidence>
<feature type="region of interest" description="Disordered" evidence="1">
    <location>
        <begin position="943"/>
        <end position="964"/>
    </location>
</feature>
<feature type="compositionally biased region" description="Basic residues" evidence="1">
    <location>
        <begin position="216"/>
        <end position="226"/>
    </location>
</feature>
<feature type="compositionally biased region" description="Polar residues" evidence="1">
    <location>
        <begin position="907"/>
        <end position="919"/>
    </location>
</feature>
<dbReference type="RefSeq" id="XP_008080128.1">
    <property type="nucleotide sequence ID" value="XM_008081937.1"/>
</dbReference>
<keyword evidence="2" id="KW-1133">Transmembrane helix</keyword>
<dbReference type="KEGG" id="glz:GLAREA_06524"/>
<feature type="transmembrane region" description="Helical" evidence="2">
    <location>
        <begin position="30"/>
        <end position="51"/>
    </location>
</feature>
<dbReference type="EMBL" id="KE145358">
    <property type="protein sequence ID" value="EPE33511.1"/>
    <property type="molecule type" value="Genomic_DNA"/>
</dbReference>
<name>S3DN38_GLAL2</name>
<feature type="region of interest" description="Disordered" evidence="1">
    <location>
        <begin position="120"/>
        <end position="140"/>
    </location>
</feature>
<protein>
    <submittedName>
        <fullName evidence="3">Uncharacterized protein</fullName>
    </submittedName>
</protein>
<dbReference type="Proteomes" id="UP000016922">
    <property type="component" value="Unassembled WGS sequence"/>
</dbReference>
<reference evidence="3 4" key="1">
    <citation type="journal article" date="2013" name="BMC Genomics">
        <title>Genomics-driven discovery of the pneumocandin biosynthetic gene cluster in the fungus Glarea lozoyensis.</title>
        <authorList>
            <person name="Chen L."/>
            <person name="Yue Q."/>
            <person name="Zhang X."/>
            <person name="Xiang M."/>
            <person name="Wang C."/>
            <person name="Li S."/>
            <person name="Che Y."/>
            <person name="Ortiz-Lopez F.J."/>
            <person name="Bills G.F."/>
            <person name="Liu X."/>
            <person name="An Z."/>
        </authorList>
    </citation>
    <scope>NUCLEOTIDE SEQUENCE [LARGE SCALE GENOMIC DNA]</scope>
    <source>
        <strain evidence="4">ATCC 20868 / MF5171</strain>
    </source>
</reference>
<feature type="region of interest" description="Disordered" evidence="1">
    <location>
        <begin position="602"/>
        <end position="675"/>
    </location>
</feature>
<feature type="region of interest" description="Disordered" evidence="1">
    <location>
        <begin position="733"/>
        <end position="756"/>
    </location>
</feature>
<keyword evidence="4" id="KW-1185">Reference proteome</keyword>
<feature type="compositionally biased region" description="Polar residues" evidence="1">
    <location>
        <begin position="611"/>
        <end position="630"/>
    </location>
</feature>
<feature type="compositionally biased region" description="Polar residues" evidence="1">
    <location>
        <begin position="187"/>
        <end position="206"/>
    </location>
</feature>
<keyword evidence="2" id="KW-0812">Transmembrane</keyword>
<sequence length="1021" mass="113128">MPYVPQWSQSGLSGRHLSSPLGSTNLTGKAVIGIAIVGAVVLFVVACLLLVRHARNKDRLERARILEEVQEAEEQMDSKGAVLSISAPDISHGRRRSVGMYEPRGGRMVYSEWEGIDPFQGPQLAPRTTEEAQCKPTRTSRIRDSWPLTNIPLSVLPGQATMTLNQVAPPGYLVEEKSRWPRRAGSARNSRTTVVVPSSGSFSQPLSEDPTTPTPRSRRPHLRRRSSTGTQMSRILRSTSQRLKPAQRHSLTRSLSTFARLPGSPPKQRLPTPPNGKKPNESSEGLVGATLFESPSSSLLDAFMRSPSPDKTGADRLGKFDRDGTRSSGSSVISDDSLCEMQPSEMVVPGILTSPNKQNIPPTPRYRMTMPANSRLPSQGTVHVNTNQTATDRSPKEPEIEKNQEQRISSSGDPFYSCVRSGKPGFPKTSQTGLRPLYIRKATFGQETTTERPASYTSPLQDISGNVQLPQRKSLSQLSTSTTESNPFQWSPQEAMQERPRQRSPPKNGSKAKGHKRSNVVRMSNLIRPPSAINVQPGLEESEDETSESQFDIPPTAPLHLVEWSKSPSLASPAFSRQSSVRPPSVATFNPTLVIPELKPHSADEAEDENQYPQSPTLSDGNYYTENGGNSEEEFFQSKRPAIPPKNQRRNTVAVSAKRSSPNQNKKPHDRSQSANLTVSFSEPEKLISFLPPVLSLGTVKPRYSSTIVISGTKLESLPTFLAPPLLTMPIPGHLTGPRDLPSRTSSSPPPREPLHTSICMLRRMNSEISRYSYSGCSDLGTRSPTHSPEPQSSRPLPSILKRSTSRRGSGDEERLGRSRGSRNYLSMGVSSNDIRKSRNSFSGSVRNSRVLGTKDRRDSSYIYKERRRRRLEEEFTEADLETVREATTHKYDGPDDIDFSYPKLPSTRSTLQSPSTSPDAREVSARSHERWSEVMVKPVTSAVRRESQMESPSPKSPKVFDWGSNEMGILKKNNRRTTFTGNGKVRFSREPPTYCPDSPEMYDDDGFLRSSPFKPPEVDD</sequence>
<feature type="region of interest" description="Disordered" evidence="1">
    <location>
        <begin position="374"/>
        <end position="587"/>
    </location>
</feature>
<feature type="compositionally biased region" description="Polar residues" evidence="1">
    <location>
        <begin position="822"/>
        <end position="833"/>
    </location>
</feature>
<dbReference type="AlphaFoldDB" id="S3DN38"/>
<dbReference type="OrthoDB" id="3546893at2759"/>
<feature type="region of interest" description="Disordered" evidence="1">
    <location>
        <begin position="300"/>
        <end position="335"/>
    </location>
</feature>
<feature type="compositionally biased region" description="Basic and acidic residues" evidence="1">
    <location>
        <begin position="920"/>
        <end position="930"/>
    </location>
</feature>
<feature type="region of interest" description="Disordered" evidence="1">
    <location>
        <begin position="977"/>
        <end position="1021"/>
    </location>
</feature>
<dbReference type="GeneID" id="19465577"/>
<dbReference type="OMA" id="TRRESKM"/>
<evidence type="ECO:0000256" key="2">
    <source>
        <dbReference type="SAM" id="Phobius"/>
    </source>
</evidence>
<feature type="compositionally biased region" description="Polar residues" evidence="1">
    <location>
        <begin position="566"/>
        <end position="587"/>
    </location>
</feature>
<feature type="compositionally biased region" description="Polar residues" evidence="1">
    <location>
        <begin position="650"/>
        <end position="665"/>
    </location>
</feature>
<gene>
    <name evidence="3" type="ORF">GLAREA_06524</name>
</gene>
<feature type="compositionally biased region" description="Polar residues" evidence="1">
    <location>
        <begin position="776"/>
        <end position="796"/>
    </location>
</feature>
<feature type="compositionally biased region" description="Polar residues" evidence="1">
    <location>
        <begin position="445"/>
        <end position="473"/>
    </location>
</feature>
<feature type="compositionally biased region" description="Polar residues" evidence="1">
    <location>
        <begin position="229"/>
        <end position="242"/>
    </location>
</feature>
<proteinExistence type="predicted"/>
<organism evidence="3 4">
    <name type="scientific">Glarea lozoyensis (strain ATCC 20868 / MF5171)</name>
    <dbReference type="NCBI Taxonomy" id="1116229"/>
    <lineage>
        <taxon>Eukaryota</taxon>
        <taxon>Fungi</taxon>
        <taxon>Dikarya</taxon>
        <taxon>Ascomycota</taxon>
        <taxon>Pezizomycotina</taxon>
        <taxon>Leotiomycetes</taxon>
        <taxon>Helotiales</taxon>
        <taxon>Helotiaceae</taxon>
        <taxon>Glarea</taxon>
    </lineage>
</organism>
<keyword evidence="2" id="KW-0472">Membrane</keyword>
<feature type="compositionally biased region" description="Low complexity" evidence="1">
    <location>
        <begin position="738"/>
        <end position="747"/>
    </location>
</feature>
<feature type="region of interest" description="Disordered" evidence="1">
    <location>
        <begin position="178"/>
        <end position="284"/>
    </location>
</feature>
<accession>S3DN38</accession>
<dbReference type="HOGENOM" id="CLU_275218_0_0_1"/>
<feature type="compositionally biased region" description="Basic and acidic residues" evidence="1">
    <location>
        <begin position="393"/>
        <end position="405"/>
    </location>
</feature>
<feature type="compositionally biased region" description="Basic residues" evidence="1">
    <location>
        <begin position="510"/>
        <end position="519"/>
    </location>
</feature>